<accession>A0A0F9EMG0</accession>
<name>A0A0F9EMG0_9ZZZZ</name>
<protein>
    <submittedName>
        <fullName evidence="1">Uncharacterized protein</fullName>
    </submittedName>
</protein>
<proteinExistence type="predicted"/>
<comment type="caution">
    <text evidence="1">The sequence shown here is derived from an EMBL/GenBank/DDBJ whole genome shotgun (WGS) entry which is preliminary data.</text>
</comment>
<dbReference type="EMBL" id="LAZR01026857">
    <property type="protein sequence ID" value="KKL67436.1"/>
    <property type="molecule type" value="Genomic_DNA"/>
</dbReference>
<reference evidence="1" key="1">
    <citation type="journal article" date="2015" name="Nature">
        <title>Complex archaea that bridge the gap between prokaryotes and eukaryotes.</title>
        <authorList>
            <person name="Spang A."/>
            <person name="Saw J.H."/>
            <person name="Jorgensen S.L."/>
            <person name="Zaremba-Niedzwiedzka K."/>
            <person name="Martijn J."/>
            <person name="Lind A.E."/>
            <person name="van Eijk R."/>
            <person name="Schleper C."/>
            <person name="Guy L."/>
            <person name="Ettema T.J."/>
        </authorList>
    </citation>
    <scope>NUCLEOTIDE SEQUENCE</scope>
</reference>
<evidence type="ECO:0000313" key="1">
    <source>
        <dbReference type="EMBL" id="KKL67436.1"/>
    </source>
</evidence>
<gene>
    <name evidence="1" type="ORF">LCGC14_2134960</name>
</gene>
<feature type="non-terminal residue" evidence="1">
    <location>
        <position position="1"/>
    </location>
</feature>
<dbReference type="AlphaFoldDB" id="A0A0F9EMG0"/>
<sequence>VEEEDRWATVLYTGDEGGVDTIDLDQISEIGPMVRYPS</sequence>
<organism evidence="1">
    <name type="scientific">marine sediment metagenome</name>
    <dbReference type="NCBI Taxonomy" id="412755"/>
    <lineage>
        <taxon>unclassified sequences</taxon>
        <taxon>metagenomes</taxon>
        <taxon>ecological metagenomes</taxon>
    </lineage>
</organism>